<comment type="caution">
    <text evidence="2">The sequence shown here is derived from an EMBL/GenBank/DDBJ whole genome shotgun (WGS) entry which is preliminary data.</text>
</comment>
<dbReference type="EMBL" id="JTDE01000418">
    <property type="protein sequence ID" value="KAF7261317.1"/>
    <property type="molecule type" value="Genomic_DNA"/>
</dbReference>
<evidence type="ECO:0000313" key="3">
    <source>
        <dbReference type="Proteomes" id="UP000822476"/>
    </source>
</evidence>
<name>A0A8S9ZC28_9TREM</name>
<dbReference type="Proteomes" id="UP000822476">
    <property type="component" value="Unassembled WGS sequence"/>
</dbReference>
<dbReference type="OrthoDB" id="10566383at2759"/>
<feature type="signal peptide" evidence="1">
    <location>
        <begin position="1"/>
        <end position="23"/>
    </location>
</feature>
<sequence>MVSTMDMIFWVCILLVQQQLIRSETQVESYRILHLDDVMDDPKWNSNHRKFHDNDIGAFTQFALHLETNSAFLGAK</sequence>
<proteinExistence type="predicted"/>
<accession>A0A8S9ZC28</accession>
<keyword evidence="3" id="KW-1185">Reference proteome</keyword>
<dbReference type="AlphaFoldDB" id="A0A8S9ZC28"/>
<gene>
    <name evidence="2" type="ORF">EG68_01099</name>
</gene>
<reference evidence="2" key="1">
    <citation type="submission" date="2019-07" db="EMBL/GenBank/DDBJ databases">
        <title>Annotation for the trematode Paragonimus miyazaki's.</title>
        <authorList>
            <person name="Choi Y.-J."/>
        </authorList>
    </citation>
    <scope>NUCLEOTIDE SEQUENCE</scope>
    <source>
        <strain evidence="2">Japan</strain>
    </source>
</reference>
<evidence type="ECO:0000313" key="2">
    <source>
        <dbReference type="EMBL" id="KAF7261317.1"/>
    </source>
</evidence>
<keyword evidence="1" id="KW-0732">Signal</keyword>
<evidence type="ECO:0000256" key="1">
    <source>
        <dbReference type="SAM" id="SignalP"/>
    </source>
</evidence>
<feature type="chain" id="PRO_5035856735" evidence="1">
    <location>
        <begin position="24"/>
        <end position="76"/>
    </location>
</feature>
<organism evidence="2 3">
    <name type="scientific">Paragonimus skrjabini miyazakii</name>
    <dbReference type="NCBI Taxonomy" id="59628"/>
    <lineage>
        <taxon>Eukaryota</taxon>
        <taxon>Metazoa</taxon>
        <taxon>Spiralia</taxon>
        <taxon>Lophotrochozoa</taxon>
        <taxon>Platyhelminthes</taxon>
        <taxon>Trematoda</taxon>
        <taxon>Digenea</taxon>
        <taxon>Plagiorchiida</taxon>
        <taxon>Troglotremata</taxon>
        <taxon>Troglotrematidae</taxon>
        <taxon>Paragonimus</taxon>
    </lineage>
</organism>
<protein>
    <submittedName>
        <fullName evidence="2">Uncharacterized protein</fullName>
    </submittedName>
</protein>